<protein>
    <submittedName>
        <fullName evidence="1">Uncharacterized protein</fullName>
    </submittedName>
</protein>
<comment type="caution">
    <text evidence="1">The sequence shown here is derived from an EMBL/GenBank/DDBJ whole genome shotgun (WGS) entry which is preliminary data.</text>
</comment>
<keyword evidence="2" id="KW-1185">Reference proteome</keyword>
<dbReference type="EMBL" id="JAUHHV010000001">
    <property type="protein sequence ID" value="KAK1439859.1"/>
    <property type="molecule type" value="Genomic_DNA"/>
</dbReference>
<dbReference type="Proteomes" id="UP001229421">
    <property type="component" value="Unassembled WGS sequence"/>
</dbReference>
<name>A0AAD8LCG9_TARER</name>
<gene>
    <name evidence="1" type="ORF">QVD17_05681</name>
</gene>
<accession>A0AAD8LCG9</accession>
<dbReference type="AlphaFoldDB" id="A0AAD8LCG9"/>
<evidence type="ECO:0000313" key="1">
    <source>
        <dbReference type="EMBL" id="KAK1439859.1"/>
    </source>
</evidence>
<evidence type="ECO:0000313" key="2">
    <source>
        <dbReference type="Proteomes" id="UP001229421"/>
    </source>
</evidence>
<organism evidence="1 2">
    <name type="scientific">Tagetes erecta</name>
    <name type="common">African marigold</name>
    <dbReference type="NCBI Taxonomy" id="13708"/>
    <lineage>
        <taxon>Eukaryota</taxon>
        <taxon>Viridiplantae</taxon>
        <taxon>Streptophyta</taxon>
        <taxon>Embryophyta</taxon>
        <taxon>Tracheophyta</taxon>
        <taxon>Spermatophyta</taxon>
        <taxon>Magnoliopsida</taxon>
        <taxon>eudicotyledons</taxon>
        <taxon>Gunneridae</taxon>
        <taxon>Pentapetalae</taxon>
        <taxon>asterids</taxon>
        <taxon>campanulids</taxon>
        <taxon>Asterales</taxon>
        <taxon>Asteraceae</taxon>
        <taxon>Asteroideae</taxon>
        <taxon>Heliantheae alliance</taxon>
        <taxon>Tageteae</taxon>
        <taxon>Tagetes</taxon>
    </lineage>
</organism>
<sequence>MSFTNEGKEKAEGFNCNYSITVKSARNARQSSQPCEDDSTVHRRKIYDSSYPVSPIVFPANLLTGGN</sequence>
<reference evidence="1" key="1">
    <citation type="journal article" date="2023" name="bioRxiv">
        <title>Improved chromosome-level genome assembly for marigold (Tagetes erecta).</title>
        <authorList>
            <person name="Jiang F."/>
            <person name="Yuan L."/>
            <person name="Wang S."/>
            <person name="Wang H."/>
            <person name="Xu D."/>
            <person name="Wang A."/>
            <person name="Fan W."/>
        </authorList>
    </citation>
    <scope>NUCLEOTIDE SEQUENCE</scope>
    <source>
        <strain evidence="1">WSJ</strain>
        <tissue evidence="1">Leaf</tissue>
    </source>
</reference>
<proteinExistence type="predicted"/>